<protein>
    <submittedName>
        <fullName evidence="1">Uncharacterized protein</fullName>
    </submittedName>
</protein>
<evidence type="ECO:0000313" key="1">
    <source>
        <dbReference type="EMBL" id="CAH9126774.1"/>
    </source>
</evidence>
<evidence type="ECO:0000313" key="2">
    <source>
        <dbReference type="Proteomes" id="UP001152523"/>
    </source>
</evidence>
<organism evidence="1 2">
    <name type="scientific">Cuscuta epithymum</name>
    <dbReference type="NCBI Taxonomy" id="186058"/>
    <lineage>
        <taxon>Eukaryota</taxon>
        <taxon>Viridiplantae</taxon>
        <taxon>Streptophyta</taxon>
        <taxon>Embryophyta</taxon>
        <taxon>Tracheophyta</taxon>
        <taxon>Spermatophyta</taxon>
        <taxon>Magnoliopsida</taxon>
        <taxon>eudicotyledons</taxon>
        <taxon>Gunneridae</taxon>
        <taxon>Pentapetalae</taxon>
        <taxon>asterids</taxon>
        <taxon>lamiids</taxon>
        <taxon>Solanales</taxon>
        <taxon>Convolvulaceae</taxon>
        <taxon>Cuscuteae</taxon>
        <taxon>Cuscuta</taxon>
        <taxon>Cuscuta subgen. Cuscuta</taxon>
    </lineage>
</organism>
<reference evidence="1" key="1">
    <citation type="submission" date="2022-07" db="EMBL/GenBank/DDBJ databases">
        <authorList>
            <person name="Macas J."/>
            <person name="Novak P."/>
            <person name="Neumann P."/>
        </authorList>
    </citation>
    <scope>NUCLEOTIDE SEQUENCE</scope>
</reference>
<dbReference type="EMBL" id="CAMAPF010000945">
    <property type="protein sequence ID" value="CAH9126774.1"/>
    <property type="molecule type" value="Genomic_DNA"/>
</dbReference>
<dbReference type="AlphaFoldDB" id="A0AAV0EU85"/>
<accession>A0AAV0EU85</accession>
<gene>
    <name evidence="1" type="ORF">CEPIT_LOCUS27796</name>
</gene>
<keyword evidence="2" id="KW-1185">Reference proteome</keyword>
<dbReference type="Proteomes" id="UP001152523">
    <property type="component" value="Unassembled WGS sequence"/>
</dbReference>
<name>A0AAV0EU85_9ASTE</name>
<comment type="caution">
    <text evidence="1">The sequence shown here is derived from an EMBL/GenBank/DDBJ whole genome shotgun (WGS) entry which is preliminary data.</text>
</comment>
<proteinExistence type="predicted"/>
<sequence length="125" mass="13315">MPAADLGREVLTQLPSTVADFQPISGPTRTVPSIYQHGSHNFSTSQLLSSQTAAPSPAAHHLFMPDSLNAVNTVPQQHTGSSHINQNISGFSDNQWQALVAAFGQPISPTSRMHGPSNEEADWTG</sequence>